<evidence type="ECO:0008006" key="9">
    <source>
        <dbReference type="Google" id="ProtNLM"/>
    </source>
</evidence>
<protein>
    <recommendedName>
        <fullName evidence="9">Bestrophin homolog</fullName>
    </recommendedName>
</protein>
<sequence length="633" mass="69645">MGIFEGTEVGFVVRCSGSVIPKGLIWAIPAAALAVALHQVLEKLAIKEDWVGQDGQIWSMFYYVLGVLLVFRTNQAYSRYWEGATLLQQVRGEWFNAVSSLFAFCNTEASEEVDKFQHLMVRLMSMLYCAALQKIALIPPEFFETLSTEGLDPECMAFLESCDEQLEVLVHWIQRLIVQSYDTGVINVPAPILSRCFQELSRGVVNAENVRKIAEVPFPFPYTQMSIVMLLVASVLTPVLASITSSTSWEAAFLAFMPVMTFWCLNYMAAEIEQPFGEDANDLPIPEMVQHMNRSLAGLIRPETRVIPRFEFLPDEHPSTGHQVKTQTCREIGKFSCQRDGPDGRFARDFMKKKRSRSKDRHGSRLPTHLRPQRQNTRSSTAPPDCALKVEAPPPPPDAPVNFLYLGMEAGSRPQSRARTMNDSLDQQLSGGRSLRELLRESQVQASQAELRARSRASSTSELTTQAPSQPPGQSSPDLDIEPAALGARGGEPPSEDGDNLLTLDPAAAEQGGRSAQAPEQRASGDAPGQPPECYSPTSRPTSPLANMPRQRSESRLVNAEVWPEGGGLRGDMKDNALGRWFFRAKPPPTPPGGLWAAPRRPSTPGTGEQVDTRLPAPAANVLQAAHTALEPS</sequence>
<dbReference type="GO" id="GO:0016020">
    <property type="term" value="C:membrane"/>
    <property type="evidence" value="ECO:0007669"/>
    <property type="project" value="UniProtKB-SubCell"/>
</dbReference>
<reference evidence="8" key="1">
    <citation type="submission" date="2021-01" db="EMBL/GenBank/DDBJ databases">
        <authorList>
            <person name="Corre E."/>
            <person name="Pelletier E."/>
            <person name="Niang G."/>
            <person name="Scheremetjew M."/>
            <person name="Finn R."/>
            <person name="Kale V."/>
            <person name="Holt S."/>
            <person name="Cochrane G."/>
            <person name="Meng A."/>
            <person name="Brown T."/>
            <person name="Cohen L."/>
        </authorList>
    </citation>
    <scope>NUCLEOTIDE SEQUENCE</scope>
    <source>
        <strain evidence="8">CCMP3105</strain>
    </source>
</reference>
<feature type="compositionally biased region" description="Polar residues" evidence="7">
    <location>
        <begin position="536"/>
        <end position="545"/>
    </location>
</feature>
<evidence type="ECO:0000256" key="5">
    <source>
        <dbReference type="ARBA" id="ARBA00023065"/>
    </source>
</evidence>
<name>A0A7S4QU71_9DINO</name>
<dbReference type="AlphaFoldDB" id="A0A7S4QU71"/>
<accession>A0A7S4QU71</accession>
<dbReference type="GO" id="GO:0005254">
    <property type="term" value="F:chloride channel activity"/>
    <property type="evidence" value="ECO:0007669"/>
    <property type="project" value="InterPro"/>
</dbReference>
<organism evidence="8">
    <name type="scientific">Alexandrium monilatum</name>
    <dbReference type="NCBI Taxonomy" id="311494"/>
    <lineage>
        <taxon>Eukaryota</taxon>
        <taxon>Sar</taxon>
        <taxon>Alveolata</taxon>
        <taxon>Dinophyceae</taxon>
        <taxon>Gonyaulacales</taxon>
        <taxon>Pyrocystaceae</taxon>
        <taxon>Alexandrium</taxon>
    </lineage>
</organism>
<dbReference type="Pfam" id="PF25539">
    <property type="entry name" value="Bestrophin_2"/>
    <property type="match status" value="1"/>
</dbReference>
<keyword evidence="4" id="KW-1133">Transmembrane helix</keyword>
<evidence type="ECO:0000256" key="4">
    <source>
        <dbReference type="ARBA" id="ARBA00022989"/>
    </source>
</evidence>
<feature type="compositionally biased region" description="Basic residues" evidence="7">
    <location>
        <begin position="351"/>
        <end position="364"/>
    </location>
</feature>
<evidence type="ECO:0000313" key="8">
    <source>
        <dbReference type="EMBL" id="CAE4593429.1"/>
    </source>
</evidence>
<dbReference type="InterPro" id="IPR044669">
    <property type="entry name" value="YneE/VCCN1/2-like"/>
</dbReference>
<dbReference type="EMBL" id="HBNR01036902">
    <property type="protein sequence ID" value="CAE4593429.1"/>
    <property type="molecule type" value="Transcribed_RNA"/>
</dbReference>
<feature type="region of interest" description="Disordered" evidence="7">
    <location>
        <begin position="343"/>
        <end position="403"/>
    </location>
</feature>
<evidence type="ECO:0000256" key="7">
    <source>
        <dbReference type="SAM" id="MobiDB-lite"/>
    </source>
</evidence>
<evidence type="ECO:0000256" key="1">
    <source>
        <dbReference type="ARBA" id="ARBA00004141"/>
    </source>
</evidence>
<keyword evidence="5" id="KW-0406">Ion transport</keyword>
<evidence type="ECO:0000256" key="2">
    <source>
        <dbReference type="ARBA" id="ARBA00022448"/>
    </source>
</evidence>
<feature type="region of interest" description="Disordered" evidence="7">
    <location>
        <begin position="441"/>
        <end position="613"/>
    </location>
</feature>
<gene>
    <name evidence="8" type="ORF">AMON00008_LOCUS25420</name>
</gene>
<keyword evidence="6" id="KW-0472">Membrane</keyword>
<feature type="compositionally biased region" description="Low complexity" evidence="7">
    <location>
        <begin position="466"/>
        <end position="477"/>
    </location>
</feature>
<feature type="compositionally biased region" description="Polar residues" evidence="7">
    <location>
        <begin position="456"/>
        <end position="465"/>
    </location>
</feature>
<comment type="subcellular location">
    <subcellularLocation>
        <location evidence="1">Membrane</location>
        <topology evidence="1">Multi-pass membrane protein</topology>
    </subcellularLocation>
</comment>
<dbReference type="PANTHER" id="PTHR33281:SF20">
    <property type="match status" value="1"/>
</dbReference>
<evidence type="ECO:0000256" key="3">
    <source>
        <dbReference type="ARBA" id="ARBA00022692"/>
    </source>
</evidence>
<keyword evidence="2" id="KW-0813">Transport</keyword>
<dbReference type="PANTHER" id="PTHR33281">
    <property type="entry name" value="UPF0187 PROTEIN YNEE"/>
    <property type="match status" value="1"/>
</dbReference>
<keyword evidence="3" id="KW-0812">Transmembrane</keyword>
<evidence type="ECO:0000256" key="6">
    <source>
        <dbReference type="ARBA" id="ARBA00023136"/>
    </source>
</evidence>
<proteinExistence type="predicted"/>
<feature type="compositionally biased region" description="Polar residues" evidence="7">
    <location>
        <begin position="373"/>
        <end position="382"/>
    </location>
</feature>